<keyword evidence="2" id="KW-0963">Cytoplasm</keyword>
<proteinExistence type="inferred from homology"/>
<dbReference type="OrthoDB" id="20822at2759"/>
<evidence type="ECO:0000313" key="8">
    <source>
        <dbReference type="Proteomes" id="UP001150569"/>
    </source>
</evidence>
<dbReference type="Pfam" id="PF00241">
    <property type="entry name" value="Cofilin_ADF"/>
    <property type="match status" value="1"/>
</dbReference>
<dbReference type="PANTHER" id="PTHR10829">
    <property type="entry name" value="CORTACTIN AND DREBRIN"/>
    <property type="match status" value="1"/>
</dbReference>
<feature type="domain" description="ADF-H" evidence="6">
    <location>
        <begin position="1"/>
        <end position="134"/>
    </location>
</feature>
<dbReference type="AlphaFoldDB" id="A0A9W8A4D2"/>
<evidence type="ECO:0000256" key="4">
    <source>
        <dbReference type="ARBA" id="ARBA00023212"/>
    </source>
</evidence>
<dbReference type="PANTHER" id="PTHR10829:SF56">
    <property type="entry name" value="ADF-H DOMAIN-CONTAINING PROTEIN"/>
    <property type="match status" value="1"/>
</dbReference>
<evidence type="ECO:0000313" key="7">
    <source>
        <dbReference type="EMBL" id="KAJ1918909.1"/>
    </source>
</evidence>
<comment type="subcellular location">
    <subcellularLocation>
        <location evidence="1">Cytoplasm</location>
        <location evidence="1">Cytoskeleton</location>
    </subcellularLocation>
</comment>
<dbReference type="GO" id="GO:0030833">
    <property type="term" value="P:regulation of actin filament polymerization"/>
    <property type="evidence" value="ECO:0007669"/>
    <property type="project" value="TreeGrafter"/>
</dbReference>
<evidence type="ECO:0000256" key="1">
    <source>
        <dbReference type="ARBA" id="ARBA00004245"/>
    </source>
</evidence>
<dbReference type="InterPro" id="IPR029006">
    <property type="entry name" value="ADF-H/Gelsolin-like_dom_sf"/>
</dbReference>
<keyword evidence="4" id="KW-0206">Cytoskeleton</keyword>
<dbReference type="GO" id="GO:0005884">
    <property type="term" value="C:actin filament"/>
    <property type="evidence" value="ECO:0007669"/>
    <property type="project" value="TreeGrafter"/>
</dbReference>
<name>A0A9W8A4D2_9FUNG</name>
<reference evidence="7" key="1">
    <citation type="submission" date="2022-07" db="EMBL/GenBank/DDBJ databases">
        <title>Phylogenomic reconstructions and comparative analyses of Kickxellomycotina fungi.</title>
        <authorList>
            <person name="Reynolds N.K."/>
            <person name="Stajich J.E."/>
            <person name="Barry K."/>
            <person name="Grigoriev I.V."/>
            <person name="Crous P."/>
            <person name="Smith M.E."/>
        </authorList>
    </citation>
    <scope>NUCLEOTIDE SEQUENCE</scope>
    <source>
        <strain evidence="7">RSA 861</strain>
    </source>
</reference>
<dbReference type="Gene3D" id="3.40.20.10">
    <property type="entry name" value="Severin"/>
    <property type="match status" value="1"/>
</dbReference>
<comment type="caution">
    <text evidence="7">The sequence shown here is derived from an EMBL/GenBank/DDBJ whole genome shotgun (WGS) entry which is preliminary data.</text>
</comment>
<sequence length="147" mass="16500">MTIAQNPEIAAAYEDVRNDKSETNWLSLEYVSDKKDELKLAKSGSGGLTEFVKELKPDQAAFGYIRVPISNDELSQRTKFVLVCWCGPQVKVMRKAKLGIHKSEVKKVLQAFSIEVMGSDVHDLDEKDIVLQLRKAGGKYHLNCNES</sequence>
<comment type="similarity">
    <text evidence="5">Belongs to the actin-binding proteins ADF family. Coactosin subfamily.</text>
</comment>
<dbReference type="SMART" id="SM00102">
    <property type="entry name" value="ADF"/>
    <property type="match status" value="1"/>
</dbReference>
<evidence type="ECO:0000256" key="2">
    <source>
        <dbReference type="ARBA" id="ARBA00022490"/>
    </source>
</evidence>
<dbReference type="GO" id="GO:0030864">
    <property type="term" value="C:cortical actin cytoskeleton"/>
    <property type="evidence" value="ECO:0007669"/>
    <property type="project" value="TreeGrafter"/>
</dbReference>
<dbReference type="SUPFAM" id="SSF55753">
    <property type="entry name" value="Actin depolymerizing proteins"/>
    <property type="match status" value="1"/>
</dbReference>
<dbReference type="Proteomes" id="UP001150569">
    <property type="component" value="Unassembled WGS sequence"/>
</dbReference>
<gene>
    <name evidence="7" type="ORF">IWQ60_007373</name>
</gene>
<accession>A0A9W8A4D2</accession>
<organism evidence="7 8">
    <name type="scientific">Tieghemiomyces parasiticus</name>
    <dbReference type="NCBI Taxonomy" id="78921"/>
    <lineage>
        <taxon>Eukaryota</taxon>
        <taxon>Fungi</taxon>
        <taxon>Fungi incertae sedis</taxon>
        <taxon>Zoopagomycota</taxon>
        <taxon>Kickxellomycotina</taxon>
        <taxon>Dimargaritomycetes</taxon>
        <taxon>Dimargaritales</taxon>
        <taxon>Dimargaritaceae</taxon>
        <taxon>Tieghemiomyces</taxon>
    </lineage>
</organism>
<evidence type="ECO:0000259" key="6">
    <source>
        <dbReference type="PROSITE" id="PS51263"/>
    </source>
</evidence>
<dbReference type="InterPro" id="IPR002108">
    <property type="entry name" value="ADF-H"/>
</dbReference>
<evidence type="ECO:0000256" key="3">
    <source>
        <dbReference type="ARBA" id="ARBA00023203"/>
    </source>
</evidence>
<dbReference type="EMBL" id="JANBPT010000489">
    <property type="protein sequence ID" value="KAJ1918909.1"/>
    <property type="molecule type" value="Genomic_DNA"/>
</dbReference>
<dbReference type="PROSITE" id="PS51263">
    <property type="entry name" value="ADF_H"/>
    <property type="match status" value="1"/>
</dbReference>
<dbReference type="CDD" id="cd11282">
    <property type="entry name" value="ADF_coactosin_like"/>
    <property type="match status" value="1"/>
</dbReference>
<protein>
    <recommendedName>
        <fullName evidence="6">ADF-H domain-containing protein</fullName>
    </recommendedName>
</protein>
<dbReference type="GO" id="GO:0051015">
    <property type="term" value="F:actin filament binding"/>
    <property type="evidence" value="ECO:0007669"/>
    <property type="project" value="TreeGrafter"/>
</dbReference>
<keyword evidence="8" id="KW-1185">Reference proteome</keyword>
<evidence type="ECO:0000256" key="5">
    <source>
        <dbReference type="ARBA" id="ARBA00038052"/>
    </source>
</evidence>
<dbReference type="GO" id="GO:0030427">
    <property type="term" value="C:site of polarized growth"/>
    <property type="evidence" value="ECO:0007669"/>
    <property type="project" value="TreeGrafter"/>
</dbReference>
<keyword evidence="3" id="KW-0009">Actin-binding</keyword>
<dbReference type="FunFam" id="3.40.20.10:FF:000018">
    <property type="entry name" value="Coactosin-like 1"/>
    <property type="match status" value="1"/>
</dbReference>